<dbReference type="KEGG" id="spu:754020"/>
<reference evidence="2" key="1">
    <citation type="submission" date="2015-02" db="EMBL/GenBank/DDBJ databases">
        <title>Genome sequencing for Strongylocentrotus purpuratus.</title>
        <authorList>
            <person name="Murali S."/>
            <person name="Liu Y."/>
            <person name="Vee V."/>
            <person name="English A."/>
            <person name="Wang M."/>
            <person name="Skinner E."/>
            <person name="Han Y."/>
            <person name="Muzny D.M."/>
            <person name="Worley K.C."/>
            <person name="Gibbs R.A."/>
        </authorList>
    </citation>
    <scope>NUCLEOTIDE SEQUENCE</scope>
</reference>
<dbReference type="OrthoDB" id="9988524at2759"/>
<dbReference type="PANTHER" id="PTHR31126:SF1">
    <property type="entry name" value="TYROSINE SPECIFIC PROTEIN PHOSPHATASES DOMAIN-CONTAINING PROTEIN"/>
    <property type="match status" value="1"/>
</dbReference>
<evidence type="ECO:0008006" key="3">
    <source>
        <dbReference type="Google" id="ProtNLM"/>
    </source>
</evidence>
<dbReference type="InterPro" id="IPR026893">
    <property type="entry name" value="Tyr/Ser_Pase_IphP-type"/>
</dbReference>
<protein>
    <recommendedName>
        <fullName evidence="3">Tyrosine specific protein phosphatases domain-containing protein</fullName>
    </recommendedName>
</protein>
<dbReference type="InParanoid" id="A0A7M7FZZ8"/>
<dbReference type="GO" id="GO:0004721">
    <property type="term" value="F:phosphoprotein phosphatase activity"/>
    <property type="evidence" value="ECO:0007669"/>
    <property type="project" value="InterPro"/>
</dbReference>
<proteinExistence type="predicted"/>
<dbReference type="InterPro" id="IPR029021">
    <property type="entry name" value="Prot-tyrosine_phosphatase-like"/>
</dbReference>
<dbReference type="PANTHER" id="PTHR31126">
    <property type="entry name" value="TYROSINE-PROTEIN PHOSPHATASE"/>
    <property type="match status" value="1"/>
</dbReference>
<dbReference type="Pfam" id="PF13350">
    <property type="entry name" value="Y_phosphatase3"/>
    <property type="match status" value="2"/>
</dbReference>
<dbReference type="OMA" id="LSWWDFF"/>
<dbReference type="SUPFAM" id="SSF52799">
    <property type="entry name" value="(Phosphotyrosine protein) phosphatases II"/>
    <property type="match status" value="1"/>
</dbReference>
<evidence type="ECO:0000313" key="2">
    <source>
        <dbReference type="Proteomes" id="UP000007110"/>
    </source>
</evidence>
<dbReference type="EnsemblMetazoa" id="XM_001184116">
    <property type="protein sequence ID" value="XP_001184116"/>
    <property type="gene ID" value="LOC754020"/>
</dbReference>
<sequence length="334" mass="38101">MVINENLTPAAGTPVWKDLALPIETLPNLRRVDSRGRLYRSSRQDLLSRADTERLNDLGIRSVLDFRSKSEYKAASGDKIFDQNSSILEVIIPKGQSSAKGICDVSTKPVKMKYLKAIKNKEAPTLDGCNSTHHSAITRKRFLLDFFKFHFVWTVFNRIPLYKRLFSLVYLIVDILFRTHFRYFIRYFAKETLNPAGLLSTYIDMIELSGAQICLALRILSDPANLPAMVNCAHGKDRTGIVIAMVLSLLGKSDDYIAEEYALSEIGLDPIRSRVHQEIVERTNMDESFTHAKRETMDGLLQYIHKTYSTVPNYLESIGFGREDQEKLLQSLRD</sequence>
<name>A0A7M7FZZ8_STRPU</name>
<dbReference type="Gene3D" id="3.90.190.10">
    <property type="entry name" value="Protein tyrosine phosphatase superfamily"/>
    <property type="match status" value="1"/>
</dbReference>
<organism evidence="1 2">
    <name type="scientific">Strongylocentrotus purpuratus</name>
    <name type="common">Purple sea urchin</name>
    <dbReference type="NCBI Taxonomy" id="7668"/>
    <lineage>
        <taxon>Eukaryota</taxon>
        <taxon>Metazoa</taxon>
        <taxon>Echinodermata</taxon>
        <taxon>Eleutherozoa</taxon>
        <taxon>Echinozoa</taxon>
        <taxon>Echinoidea</taxon>
        <taxon>Euechinoidea</taxon>
        <taxon>Echinacea</taxon>
        <taxon>Camarodonta</taxon>
        <taxon>Echinidea</taxon>
        <taxon>Strongylocentrotidae</taxon>
        <taxon>Strongylocentrotus</taxon>
    </lineage>
</organism>
<dbReference type="GO" id="GO:0016791">
    <property type="term" value="F:phosphatase activity"/>
    <property type="evidence" value="ECO:0000318"/>
    <property type="project" value="GO_Central"/>
</dbReference>
<keyword evidence="2" id="KW-1185">Reference proteome</keyword>
<evidence type="ECO:0000313" key="1">
    <source>
        <dbReference type="EnsemblMetazoa" id="XP_001184116"/>
    </source>
</evidence>
<dbReference type="AlphaFoldDB" id="A0A7M7FZZ8"/>
<dbReference type="Proteomes" id="UP000007110">
    <property type="component" value="Unassembled WGS sequence"/>
</dbReference>
<dbReference type="GeneID" id="754020"/>
<accession>A0A7M7FZZ8</accession>
<dbReference type="RefSeq" id="XP_001184116.1">
    <property type="nucleotide sequence ID" value="XM_001184116.4"/>
</dbReference>
<reference evidence="1" key="2">
    <citation type="submission" date="2021-01" db="UniProtKB">
        <authorList>
            <consortium name="EnsemblMetazoa"/>
        </authorList>
    </citation>
    <scope>IDENTIFICATION</scope>
</reference>